<dbReference type="SUPFAM" id="SSF103481">
    <property type="entry name" value="Multidrug resistance efflux transporter EmrE"/>
    <property type="match status" value="2"/>
</dbReference>
<evidence type="ECO:0000313" key="12">
    <source>
        <dbReference type="Proteomes" id="UP000261739"/>
    </source>
</evidence>
<comment type="subcellular location">
    <subcellularLocation>
        <location evidence="1">Cell membrane</location>
        <topology evidence="1">Multi-pass membrane protein</topology>
    </subcellularLocation>
</comment>
<feature type="transmembrane region" description="Helical" evidence="9">
    <location>
        <begin position="205"/>
        <end position="226"/>
    </location>
</feature>
<feature type="domain" description="EamA" evidence="10">
    <location>
        <begin position="147"/>
        <end position="279"/>
    </location>
</feature>
<feature type="domain" description="EamA" evidence="10">
    <location>
        <begin position="2"/>
        <end position="138"/>
    </location>
</feature>
<feature type="region of interest" description="Disordered" evidence="8">
    <location>
        <begin position="287"/>
        <end position="311"/>
    </location>
</feature>
<dbReference type="EMBL" id="DQID01000105">
    <property type="protein sequence ID" value="HCT13937.1"/>
    <property type="molecule type" value="Genomic_DNA"/>
</dbReference>
<evidence type="ECO:0000256" key="3">
    <source>
        <dbReference type="ARBA" id="ARBA00022448"/>
    </source>
</evidence>
<keyword evidence="4" id="KW-1003">Cell membrane</keyword>
<keyword evidence="3" id="KW-0813">Transport</keyword>
<proteinExistence type="inferred from homology"/>
<evidence type="ECO:0000256" key="9">
    <source>
        <dbReference type="SAM" id="Phobius"/>
    </source>
</evidence>
<dbReference type="InterPro" id="IPR037185">
    <property type="entry name" value="EmrE-like"/>
</dbReference>
<evidence type="ECO:0000256" key="7">
    <source>
        <dbReference type="ARBA" id="ARBA00023136"/>
    </source>
</evidence>
<gene>
    <name evidence="11" type="primary">rarD</name>
    <name evidence="11" type="ORF">DIW82_03845</name>
</gene>
<feature type="transmembrane region" description="Helical" evidence="9">
    <location>
        <begin position="238"/>
        <end position="258"/>
    </location>
</feature>
<accession>A0A3D4SY38</accession>
<feature type="compositionally biased region" description="Basic residues" evidence="8">
    <location>
        <begin position="289"/>
        <end position="298"/>
    </location>
</feature>
<keyword evidence="5 9" id="KW-0812">Transmembrane</keyword>
<comment type="caution">
    <text evidence="11">The sequence shown here is derived from an EMBL/GenBank/DDBJ whole genome shotgun (WGS) entry which is preliminary data.</text>
</comment>
<evidence type="ECO:0000256" key="1">
    <source>
        <dbReference type="ARBA" id="ARBA00004651"/>
    </source>
</evidence>
<dbReference type="RefSeq" id="WP_010122210.1">
    <property type="nucleotide sequence ID" value="NZ_DAITTW010000110.1"/>
</dbReference>
<evidence type="ECO:0000256" key="6">
    <source>
        <dbReference type="ARBA" id="ARBA00022989"/>
    </source>
</evidence>
<dbReference type="InterPro" id="IPR004626">
    <property type="entry name" value="RarD"/>
</dbReference>
<dbReference type="STRING" id="863239.GCA_000213935_00300"/>
<keyword evidence="7 9" id="KW-0472">Membrane</keyword>
<evidence type="ECO:0000256" key="2">
    <source>
        <dbReference type="ARBA" id="ARBA00007362"/>
    </source>
</evidence>
<feature type="transmembrane region" description="Helical" evidence="9">
    <location>
        <begin position="93"/>
        <end position="115"/>
    </location>
</feature>
<evidence type="ECO:0000259" key="10">
    <source>
        <dbReference type="Pfam" id="PF00892"/>
    </source>
</evidence>
<dbReference type="Gene3D" id="1.10.3730.20">
    <property type="match status" value="1"/>
</dbReference>
<dbReference type="Pfam" id="PF00892">
    <property type="entry name" value="EamA"/>
    <property type="match status" value="2"/>
</dbReference>
<dbReference type="Proteomes" id="UP000261739">
    <property type="component" value="Unassembled WGS sequence"/>
</dbReference>
<dbReference type="AlphaFoldDB" id="A0A3D4SY38"/>
<dbReference type="PANTHER" id="PTHR22911">
    <property type="entry name" value="ACYL-MALONYL CONDENSING ENZYME-RELATED"/>
    <property type="match status" value="1"/>
</dbReference>
<evidence type="ECO:0000313" key="11">
    <source>
        <dbReference type="EMBL" id="HCT13937.1"/>
    </source>
</evidence>
<keyword evidence="6 9" id="KW-1133">Transmembrane helix</keyword>
<feature type="transmembrane region" description="Helical" evidence="9">
    <location>
        <begin position="29"/>
        <end position="49"/>
    </location>
</feature>
<dbReference type="NCBIfam" id="TIGR00688">
    <property type="entry name" value="rarD"/>
    <property type="match status" value="1"/>
</dbReference>
<feature type="transmembrane region" description="Helical" evidence="9">
    <location>
        <begin position="122"/>
        <end position="140"/>
    </location>
</feature>
<reference evidence="11 12" key="1">
    <citation type="journal article" date="2018" name="Nat. Biotechnol.">
        <title>A standardized bacterial taxonomy based on genome phylogeny substantially revises the tree of life.</title>
        <authorList>
            <person name="Parks D.H."/>
            <person name="Chuvochina M."/>
            <person name="Waite D.W."/>
            <person name="Rinke C."/>
            <person name="Skarshewski A."/>
            <person name="Chaumeil P.A."/>
            <person name="Hugenholtz P."/>
        </authorList>
    </citation>
    <scope>NUCLEOTIDE SEQUENCE [LARGE SCALE GENOMIC DNA]</scope>
    <source>
        <strain evidence="11">UBA11247</strain>
    </source>
</reference>
<name>A0A3D4SY38_9CORY</name>
<evidence type="ECO:0000256" key="4">
    <source>
        <dbReference type="ARBA" id="ARBA00022475"/>
    </source>
</evidence>
<protein>
    <submittedName>
        <fullName evidence="11">EamA family transporter RarD</fullName>
    </submittedName>
</protein>
<comment type="similarity">
    <text evidence="2">Belongs to the EamA transporter family.</text>
</comment>
<dbReference type="PANTHER" id="PTHR22911:SF137">
    <property type="entry name" value="SOLUTE CARRIER FAMILY 35 MEMBER G2-RELATED"/>
    <property type="match status" value="1"/>
</dbReference>
<organism evidence="11 12">
    <name type="scientific">Corynebacterium nuruki</name>
    <dbReference type="NCBI Taxonomy" id="1032851"/>
    <lineage>
        <taxon>Bacteria</taxon>
        <taxon>Bacillati</taxon>
        <taxon>Actinomycetota</taxon>
        <taxon>Actinomycetes</taxon>
        <taxon>Mycobacteriales</taxon>
        <taxon>Corynebacteriaceae</taxon>
        <taxon>Corynebacterium</taxon>
    </lineage>
</organism>
<evidence type="ECO:0000256" key="5">
    <source>
        <dbReference type="ARBA" id="ARBA00022692"/>
    </source>
</evidence>
<feature type="transmembrane region" description="Helical" evidence="9">
    <location>
        <begin position="264"/>
        <end position="285"/>
    </location>
</feature>
<evidence type="ECO:0000256" key="8">
    <source>
        <dbReference type="SAM" id="MobiDB-lite"/>
    </source>
</evidence>
<dbReference type="GO" id="GO:0005886">
    <property type="term" value="C:plasma membrane"/>
    <property type="evidence" value="ECO:0007669"/>
    <property type="project" value="UniProtKB-SubCell"/>
</dbReference>
<dbReference type="InterPro" id="IPR000620">
    <property type="entry name" value="EamA_dom"/>
</dbReference>
<sequence>MIWGIACYAMWGFFPAFFPLLEPAAPMEILAHRFVWTLVFVVLVLLVVGRGHGGGFRWLRSVGAAQWTRIAVAAVAIGVNWGLYIYAVNNDHVADAALGYFINPLVSVVLGVLVLHERLRRLQWTAVTVAVLAVVVLTVALGQPPVLSLMLALSFGLYGLLKKKVTLPPLQSLAAETLVLAPPGLTYLAWLQSQGENTALQGGHGAGHVLLLATAGIVTALPLLCFARAAHELPLTTLGMLQYLTPVLQMLWAVFVVHEHIEPARWIGFGLIWLAVVIFAGDTVANSPRHNRGRRSRLARLDHAGPNTRST</sequence>
<feature type="transmembrane region" description="Helical" evidence="9">
    <location>
        <begin position="70"/>
        <end position="87"/>
    </location>
</feature>